<evidence type="ECO:0000313" key="2">
    <source>
        <dbReference type="Proteomes" id="UP000192923"/>
    </source>
</evidence>
<gene>
    <name evidence="1" type="ORF">SAMN02949497_2397</name>
</gene>
<evidence type="ECO:0008006" key="3">
    <source>
        <dbReference type="Google" id="ProtNLM"/>
    </source>
</evidence>
<dbReference type="Gene3D" id="3.40.50.300">
    <property type="entry name" value="P-loop containing nucleotide triphosphate hydrolases"/>
    <property type="match status" value="1"/>
</dbReference>
<dbReference type="PANTHER" id="PTHR36978">
    <property type="entry name" value="P-LOOP CONTAINING NUCLEOTIDE TRIPHOSPHATE HYDROLASE"/>
    <property type="match status" value="1"/>
</dbReference>
<dbReference type="EMBL" id="FXAM01000001">
    <property type="protein sequence ID" value="SMF95053.1"/>
    <property type="molecule type" value="Genomic_DNA"/>
</dbReference>
<organism evidence="1 2">
    <name type="scientific">Methylomagnum ishizawai</name>
    <dbReference type="NCBI Taxonomy" id="1760988"/>
    <lineage>
        <taxon>Bacteria</taxon>
        <taxon>Pseudomonadati</taxon>
        <taxon>Pseudomonadota</taxon>
        <taxon>Gammaproteobacteria</taxon>
        <taxon>Methylococcales</taxon>
        <taxon>Methylococcaceae</taxon>
        <taxon>Methylomagnum</taxon>
    </lineage>
</organism>
<dbReference type="RefSeq" id="WP_125468911.1">
    <property type="nucleotide sequence ID" value="NZ_FXAM01000001.1"/>
</dbReference>
<dbReference type="Proteomes" id="UP000192923">
    <property type="component" value="Unassembled WGS sequence"/>
</dbReference>
<dbReference type="InterPro" id="IPR040632">
    <property type="entry name" value="Sulfotransfer_4"/>
</dbReference>
<dbReference type="PANTHER" id="PTHR36978:SF4">
    <property type="entry name" value="P-LOOP CONTAINING NUCLEOSIDE TRIPHOSPHATE HYDROLASE PROTEIN"/>
    <property type="match status" value="1"/>
</dbReference>
<accession>A0A1Y6D2G3</accession>
<dbReference type="STRING" id="1760988.SAMN02949497_2397"/>
<dbReference type="Pfam" id="PF17784">
    <property type="entry name" value="Sulfotransfer_4"/>
    <property type="match status" value="2"/>
</dbReference>
<evidence type="ECO:0000313" key="1">
    <source>
        <dbReference type="EMBL" id="SMF95053.1"/>
    </source>
</evidence>
<proteinExistence type="predicted"/>
<dbReference type="AlphaFoldDB" id="A0A1Y6D2G3"/>
<name>A0A1Y6D2G3_9GAMM</name>
<sequence>MPIIESDIVAQLTEKSLPSADDYFNLAGEIANDGNYELSARAIFAARYLFKHTSVFNQKITRLRNDFPGLGDFLRCDDSELLGLNKTKVFGIGLSRTATNSLSEALKIYGYKTAHWLNDDNEIIGWGDFLEYDALCDTSVSFIFETIYFAYPDAKFIYTVRNEKDWLDSIVKHFHWVGGFDKLLLLCEENKRKSGRVGTPLWKIIHRSLYANSKNWLGAYKAYDKRVTKFFNNKKDVSFLKIDLTDKSYTSLDKWNMLGKFIGAKRVPLLPFPHKNKKS</sequence>
<keyword evidence="2" id="KW-1185">Reference proteome</keyword>
<dbReference type="InterPro" id="IPR027417">
    <property type="entry name" value="P-loop_NTPase"/>
</dbReference>
<protein>
    <recommendedName>
        <fullName evidence="3">Sulfotransferase family protein</fullName>
    </recommendedName>
</protein>
<dbReference type="SUPFAM" id="SSF52540">
    <property type="entry name" value="P-loop containing nucleoside triphosphate hydrolases"/>
    <property type="match status" value="1"/>
</dbReference>
<dbReference type="OrthoDB" id="7855297at2"/>
<reference evidence="1 2" key="1">
    <citation type="submission" date="2016-12" db="EMBL/GenBank/DDBJ databases">
        <authorList>
            <person name="Song W.-J."/>
            <person name="Kurnit D.M."/>
        </authorList>
    </citation>
    <scope>NUCLEOTIDE SEQUENCE [LARGE SCALE GENOMIC DNA]</scope>
    <source>
        <strain evidence="1 2">175</strain>
    </source>
</reference>